<dbReference type="InterPro" id="IPR036390">
    <property type="entry name" value="WH_DNA-bd_sf"/>
</dbReference>
<proteinExistence type="predicted"/>
<evidence type="ECO:0000313" key="2">
    <source>
        <dbReference type="EMBL" id="MBR7837530.1"/>
    </source>
</evidence>
<dbReference type="Gene3D" id="1.10.10.10">
    <property type="entry name" value="Winged helix-like DNA-binding domain superfamily/Winged helix DNA-binding domain"/>
    <property type="match status" value="1"/>
</dbReference>
<organism evidence="2 3">
    <name type="scientific">Actinospica durhamensis</name>
    <dbReference type="NCBI Taxonomy" id="1508375"/>
    <lineage>
        <taxon>Bacteria</taxon>
        <taxon>Bacillati</taxon>
        <taxon>Actinomycetota</taxon>
        <taxon>Actinomycetes</taxon>
        <taxon>Catenulisporales</taxon>
        <taxon>Actinospicaceae</taxon>
        <taxon>Actinospica</taxon>
    </lineage>
</organism>
<dbReference type="RefSeq" id="WP_212531997.1">
    <property type="nucleotide sequence ID" value="NZ_JAGSOG010000211.1"/>
</dbReference>
<dbReference type="InterPro" id="IPR036388">
    <property type="entry name" value="WH-like_DNA-bd_sf"/>
</dbReference>
<keyword evidence="3" id="KW-1185">Reference proteome</keyword>
<dbReference type="Pfam" id="PF09860">
    <property type="entry name" value="DUF2087"/>
    <property type="match status" value="1"/>
</dbReference>
<protein>
    <submittedName>
        <fullName evidence="2">DUF2087 domain-containing protein</fullName>
    </submittedName>
</protein>
<comment type="caution">
    <text evidence="2">The sequence shown here is derived from an EMBL/GenBank/DDBJ whole genome shotgun (WGS) entry which is preliminary data.</text>
</comment>
<feature type="domain" description="DUF2087" evidence="1">
    <location>
        <begin position="121"/>
        <end position="189"/>
    </location>
</feature>
<evidence type="ECO:0000313" key="3">
    <source>
        <dbReference type="Proteomes" id="UP000675781"/>
    </source>
</evidence>
<gene>
    <name evidence="2" type="ORF">KDL01_29900</name>
</gene>
<dbReference type="SUPFAM" id="SSF46785">
    <property type="entry name" value="Winged helix' DNA-binding domain"/>
    <property type="match status" value="1"/>
</dbReference>
<dbReference type="InterPro" id="IPR018656">
    <property type="entry name" value="DUF2087"/>
</dbReference>
<evidence type="ECO:0000259" key="1">
    <source>
        <dbReference type="Pfam" id="PF09860"/>
    </source>
</evidence>
<name>A0A941ESD5_9ACTN</name>
<sequence length="196" mass="21972">MNLHSEQRPAPDPRQLVAILADTAKLRVFAALTLAEPKSATSADLAATTGLTAREVLKALAGLETAGLVAGPEQWRATPATFRASLEEFNRKREERLRETFHTTEPEKVAVLLAVFDDEGRLTRLPEMKNRERLMIVLEELAQYFEPGVRYAEAEVNLTLTRFHADYAALRRYLVDSTLLTRAEGYYWRSGGAVQV</sequence>
<dbReference type="AlphaFoldDB" id="A0A941ESD5"/>
<reference evidence="2" key="1">
    <citation type="submission" date="2021-04" db="EMBL/GenBank/DDBJ databases">
        <title>Genome based classification of Actinospica acidithermotolerans sp. nov., an actinobacterium isolated from an Indonesian hot spring.</title>
        <authorList>
            <person name="Kusuma A.B."/>
            <person name="Putra K.E."/>
            <person name="Nafisah S."/>
            <person name="Loh J."/>
            <person name="Nouioui I."/>
            <person name="Goodfellow M."/>
        </authorList>
    </citation>
    <scope>NUCLEOTIDE SEQUENCE</scope>
    <source>
        <strain evidence="2">CSCA 57</strain>
    </source>
</reference>
<dbReference type="EMBL" id="JAGSOG010000211">
    <property type="protein sequence ID" value="MBR7837530.1"/>
    <property type="molecule type" value="Genomic_DNA"/>
</dbReference>
<dbReference type="Proteomes" id="UP000675781">
    <property type="component" value="Unassembled WGS sequence"/>
</dbReference>
<accession>A0A941ESD5</accession>